<evidence type="ECO:0000313" key="1">
    <source>
        <dbReference type="EMBL" id="GEO41805.1"/>
    </source>
</evidence>
<comment type="caution">
    <text evidence="1">The sequence shown here is derived from an EMBL/GenBank/DDBJ whole genome shotgun (WGS) entry which is preliminary data.</text>
</comment>
<dbReference type="Proteomes" id="UP000321523">
    <property type="component" value="Unassembled WGS sequence"/>
</dbReference>
<accession>A0A512DZD1</accession>
<dbReference type="AlphaFoldDB" id="A0A512DZD1"/>
<dbReference type="EMBL" id="BJYZ01000032">
    <property type="protein sequence ID" value="GEO41805.1"/>
    <property type="molecule type" value="Genomic_DNA"/>
</dbReference>
<name>A0A512DZD1_9PROT</name>
<organism evidence="1 2">
    <name type="scientific">Skermanella aerolata</name>
    <dbReference type="NCBI Taxonomy" id="393310"/>
    <lineage>
        <taxon>Bacteria</taxon>
        <taxon>Pseudomonadati</taxon>
        <taxon>Pseudomonadota</taxon>
        <taxon>Alphaproteobacteria</taxon>
        <taxon>Rhodospirillales</taxon>
        <taxon>Azospirillaceae</taxon>
        <taxon>Skermanella</taxon>
    </lineage>
</organism>
<reference evidence="1 2" key="1">
    <citation type="submission" date="2019-07" db="EMBL/GenBank/DDBJ databases">
        <title>Whole genome shotgun sequence of Skermanella aerolata NBRC 106429.</title>
        <authorList>
            <person name="Hosoyama A."/>
            <person name="Uohara A."/>
            <person name="Ohji S."/>
            <person name="Ichikawa N."/>
        </authorList>
    </citation>
    <scope>NUCLEOTIDE SEQUENCE [LARGE SCALE GENOMIC DNA]</scope>
    <source>
        <strain evidence="1 2">NBRC 106429</strain>
    </source>
</reference>
<dbReference type="Gene3D" id="1.10.10.1320">
    <property type="entry name" value="Anti-sigma factor, zinc-finger domain"/>
    <property type="match status" value="1"/>
</dbReference>
<protein>
    <submittedName>
        <fullName evidence="1">Uncharacterized protein</fullName>
    </submittedName>
</protein>
<keyword evidence="2" id="KW-1185">Reference proteome</keyword>
<dbReference type="InterPro" id="IPR041916">
    <property type="entry name" value="Anti_sigma_zinc_sf"/>
</dbReference>
<proteinExistence type="predicted"/>
<evidence type="ECO:0000313" key="2">
    <source>
        <dbReference type="Proteomes" id="UP000321523"/>
    </source>
</evidence>
<gene>
    <name evidence="1" type="ORF">SAE02_59530</name>
</gene>
<sequence>MRSVDDFLRGSIVSCSQRVKKERIAVGSDEQPRDILLFAYVDGELDEEQRCLVEALLARDPDARQRVEQIRELNALLKAAYDVNGKEKT</sequence>